<evidence type="ECO:0000256" key="6">
    <source>
        <dbReference type="ARBA" id="ARBA00022605"/>
    </source>
</evidence>
<evidence type="ECO:0000313" key="14">
    <source>
        <dbReference type="EMBL" id="MTI24022.1"/>
    </source>
</evidence>
<evidence type="ECO:0000256" key="7">
    <source>
        <dbReference type="ARBA" id="ARBA00022697"/>
    </source>
</evidence>
<evidence type="ECO:0000256" key="10">
    <source>
        <dbReference type="RuleBase" id="RU000579"/>
    </source>
</evidence>
<dbReference type="PANTHER" id="PTHR43331">
    <property type="entry name" value="HOMOSERINE DEHYDROGENASE"/>
    <property type="match status" value="1"/>
</dbReference>
<keyword evidence="8 10" id="KW-0560">Oxidoreductase</keyword>
<feature type="domain" description="Homoserine dehydrogenase catalytic" evidence="12">
    <location>
        <begin position="127"/>
        <end position="305"/>
    </location>
</feature>
<comment type="catalytic activity">
    <reaction evidence="10">
        <text>L-homoserine + NADP(+) = L-aspartate 4-semialdehyde + NADPH + H(+)</text>
        <dbReference type="Rhea" id="RHEA:15761"/>
        <dbReference type="ChEBI" id="CHEBI:15378"/>
        <dbReference type="ChEBI" id="CHEBI:57476"/>
        <dbReference type="ChEBI" id="CHEBI:57783"/>
        <dbReference type="ChEBI" id="CHEBI:58349"/>
        <dbReference type="ChEBI" id="CHEBI:537519"/>
        <dbReference type="EC" id="1.1.1.3"/>
    </reaction>
</comment>
<dbReference type="PANTHER" id="PTHR43331:SF1">
    <property type="entry name" value="HOMOSERINE DEHYDROGENASE"/>
    <property type="match status" value="1"/>
</dbReference>
<dbReference type="InterPro" id="IPR019811">
    <property type="entry name" value="HDH_CS"/>
</dbReference>
<dbReference type="NCBIfam" id="NF004976">
    <property type="entry name" value="PRK06349.1"/>
    <property type="match status" value="1"/>
</dbReference>
<evidence type="ECO:0000256" key="5">
    <source>
        <dbReference type="ARBA" id="ARBA00013376"/>
    </source>
</evidence>
<feature type="domain" description="Aspartate/homoserine dehydrogenase NAD-binding" evidence="13">
    <location>
        <begin position="10"/>
        <end position="118"/>
    </location>
</feature>
<keyword evidence="15" id="KW-1185">Reference proteome</keyword>
<evidence type="ECO:0000256" key="4">
    <source>
        <dbReference type="ARBA" id="ARBA00013213"/>
    </source>
</evidence>
<comment type="caution">
    <text evidence="14">The sequence shown here is derived from an EMBL/GenBank/DDBJ whole genome shotgun (WGS) entry which is preliminary data.</text>
</comment>
<evidence type="ECO:0000256" key="8">
    <source>
        <dbReference type="ARBA" id="ARBA00023002"/>
    </source>
</evidence>
<comment type="similarity">
    <text evidence="3 11">Belongs to the homoserine dehydrogenase family.</text>
</comment>
<dbReference type="SUPFAM" id="SSF51735">
    <property type="entry name" value="NAD(P)-binding Rossmann-fold domains"/>
    <property type="match status" value="1"/>
</dbReference>
<keyword evidence="10" id="KW-0521">NADP</keyword>
<keyword evidence="7 10" id="KW-0791">Threonine biosynthesis</keyword>
<accession>A0ABW9RIX0</accession>
<dbReference type="InterPro" id="IPR005106">
    <property type="entry name" value="Asp/hSer_DH_NAD-bd"/>
</dbReference>
<evidence type="ECO:0000256" key="11">
    <source>
        <dbReference type="RuleBase" id="RU004171"/>
    </source>
</evidence>
<comment type="pathway">
    <text evidence="2 10">Amino-acid biosynthesis; L-methionine biosynthesis via de novo pathway; L-homoserine from L-aspartate: step 3/3.</text>
</comment>
<evidence type="ECO:0000256" key="9">
    <source>
        <dbReference type="ARBA" id="ARBA00023167"/>
    </source>
</evidence>
<proteinExistence type="inferred from homology"/>
<dbReference type="Pfam" id="PF03447">
    <property type="entry name" value="NAD_binding_3"/>
    <property type="match status" value="1"/>
</dbReference>
<gene>
    <name evidence="14" type="ORF">E1163_03595</name>
</gene>
<evidence type="ECO:0000259" key="12">
    <source>
        <dbReference type="Pfam" id="PF00742"/>
    </source>
</evidence>
<dbReference type="Proteomes" id="UP000798808">
    <property type="component" value="Unassembled WGS sequence"/>
</dbReference>
<comment type="pathway">
    <text evidence="1 10">Amino-acid biosynthesis; L-threonine biosynthesis; L-threonine from L-aspartate: step 3/5.</text>
</comment>
<evidence type="ECO:0000313" key="15">
    <source>
        <dbReference type="Proteomes" id="UP000798808"/>
    </source>
</evidence>
<dbReference type="RefSeq" id="WP_155169549.1">
    <property type="nucleotide sequence ID" value="NZ_BAAAFL010000010.1"/>
</dbReference>
<reference evidence="14 15" key="1">
    <citation type="submission" date="2019-02" db="EMBL/GenBank/DDBJ databases">
        <authorList>
            <person name="Goldberg S.R."/>
            <person name="Haltli B.A."/>
            <person name="Correa H."/>
            <person name="Russell K.G."/>
        </authorList>
    </citation>
    <scope>NUCLEOTIDE SEQUENCE [LARGE SCALE GENOMIC DNA]</scope>
    <source>
        <strain evidence="14 15">JCM 16186</strain>
    </source>
</reference>
<organism evidence="14 15">
    <name type="scientific">Fulvivirga kasyanovii</name>
    <dbReference type="NCBI Taxonomy" id="396812"/>
    <lineage>
        <taxon>Bacteria</taxon>
        <taxon>Pseudomonadati</taxon>
        <taxon>Bacteroidota</taxon>
        <taxon>Cytophagia</taxon>
        <taxon>Cytophagales</taxon>
        <taxon>Fulvivirgaceae</taxon>
        <taxon>Fulvivirga</taxon>
    </lineage>
</organism>
<dbReference type="EC" id="1.1.1.3" evidence="4 10"/>
<keyword evidence="9 10" id="KW-0486">Methionine biosynthesis</keyword>
<evidence type="ECO:0000259" key="13">
    <source>
        <dbReference type="Pfam" id="PF03447"/>
    </source>
</evidence>
<name>A0ABW9RIX0_9BACT</name>
<dbReference type="EMBL" id="SMLW01000351">
    <property type="protein sequence ID" value="MTI24022.1"/>
    <property type="molecule type" value="Genomic_DNA"/>
</dbReference>
<evidence type="ECO:0000256" key="3">
    <source>
        <dbReference type="ARBA" id="ARBA00006753"/>
    </source>
</evidence>
<evidence type="ECO:0000256" key="1">
    <source>
        <dbReference type="ARBA" id="ARBA00005056"/>
    </source>
</evidence>
<dbReference type="Pfam" id="PF00742">
    <property type="entry name" value="Homoserine_dh"/>
    <property type="match status" value="1"/>
</dbReference>
<dbReference type="Gene3D" id="3.30.360.10">
    <property type="entry name" value="Dihydrodipicolinate Reductase, domain 2"/>
    <property type="match status" value="1"/>
</dbReference>
<dbReference type="InterPro" id="IPR036291">
    <property type="entry name" value="NAD(P)-bd_dom_sf"/>
</dbReference>
<protein>
    <recommendedName>
        <fullName evidence="5 10">Homoserine dehydrogenase</fullName>
        <ecNumber evidence="4 10">1.1.1.3</ecNumber>
    </recommendedName>
</protein>
<dbReference type="GO" id="GO:0004412">
    <property type="term" value="F:homoserine dehydrogenase activity"/>
    <property type="evidence" value="ECO:0007669"/>
    <property type="project" value="UniProtKB-EC"/>
</dbReference>
<dbReference type="PROSITE" id="PS01042">
    <property type="entry name" value="HOMOSER_DHGENASE"/>
    <property type="match status" value="1"/>
</dbReference>
<sequence>MSKYKIGLFGFGCVGQGLYKTLSENNADAEIVKVCVKNKEKKRSIEAEKITYDAAEILNNEDINIIVELIDDAKAALEIVRAALKKGKAVVSANKKMVAENLDELIALQKQYETPLLYEGAVCGSIPIIRNLEDYYASEQIEEIKGIFNGSSNYILTKLFQEGKSYEEALGEAQANGFAETDPTLDVGGFDPKFKLSIILQHTFGIRQHPENIFNWGIQNISEKDIAFAKERNLKIKLLAKAHFDGKVLSTLVAPHFIDEQNPLYHVENEFNCVLINGKYASNQTLIGKGAGSLPTGLAVLSDVIALTQGYTYRYKSADFTSGGSQAVEVYLSFNDIEDIDKNAFTSISESYIGSDYGYIIGKIELEALQQLLNGSSGVNVVFTSGKQTEIEIPNLTYSYAN</sequence>
<dbReference type="Gene3D" id="3.40.50.720">
    <property type="entry name" value="NAD(P)-binding Rossmann-like Domain"/>
    <property type="match status" value="1"/>
</dbReference>
<evidence type="ECO:0000256" key="2">
    <source>
        <dbReference type="ARBA" id="ARBA00005062"/>
    </source>
</evidence>
<keyword evidence="6 10" id="KW-0028">Amino-acid biosynthesis</keyword>
<dbReference type="SUPFAM" id="SSF55347">
    <property type="entry name" value="Glyceraldehyde-3-phosphate dehydrogenase-like, C-terminal domain"/>
    <property type="match status" value="1"/>
</dbReference>
<dbReference type="InterPro" id="IPR001342">
    <property type="entry name" value="HDH_cat"/>
</dbReference>